<gene>
    <name evidence="1" type="ORF">ETSY1_30805</name>
</gene>
<dbReference type="HOGENOM" id="CLU_917288_0_0_7"/>
<organism evidence="1 2">
    <name type="scientific">Entotheonella factor</name>
    <dbReference type="NCBI Taxonomy" id="1429438"/>
    <lineage>
        <taxon>Bacteria</taxon>
        <taxon>Pseudomonadati</taxon>
        <taxon>Nitrospinota/Tectimicrobiota group</taxon>
        <taxon>Candidatus Tectimicrobiota</taxon>
        <taxon>Candidatus Entotheonellia</taxon>
        <taxon>Candidatus Entotheonellales</taxon>
        <taxon>Candidatus Entotheonellaceae</taxon>
        <taxon>Candidatus Entotheonella</taxon>
    </lineage>
</organism>
<accession>W4LBP1</accession>
<reference evidence="1 2" key="1">
    <citation type="journal article" date="2014" name="Nature">
        <title>An environmental bacterial taxon with a large and distinct metabolic repertoire.</title>
        <authorList>
            <person name="Wilson M.C."/>
            <person name="Mori T."/>
            <person name="Ruckert C."/>
            <person name="Uria A.R."/>
            <person name="Helf M.J."/>
            <person name="Takada K."/>
            <person name="Gernert C."/>
            <person name="Steffens U.A."/>
            <person name="Heycke N."/>
            <person name="Schmitt S."/>
            <person name="Rinke C."/>
            <person name="Helfrich E.J."/>
            <person name="Brachmann A.O."/>
            <person name="Gurgui C."/>
            <person name="Wakimoto T."/>
            <person name="Kracht M."/>
            <person name="Crusemann M."/>
            <person name="Hentschel U."/>
            <person name="Abe I."/>
            <person name="Matsunaga S."/>
            <person name="Kalinowski J."/>
            <person name="Takeyama H."/>
            <person name="Piel J."/>
        </authorList>
    </citation>
    <scope>NUCLEOTIDE SEQUENCE [LARGE SCALE GENOMIC DNA]</scope>
    <source>
        <strain evidence="2">TSY1</strain>
    </source>
</reference>
<comment type="caution">
    <text evidence="1">The sequence shown here is derived from an EMBL/GenBank/DDBJ whole genome shotgun (WGS) entry which is preliminary data.</text>
</comment>
<dbReference type="AlphaFoldDB" id="W4LBP1"/>
<evidence type="ECO:0000313" key="2">
    <source>
        <dbReference type="Proteomes" id="UP000019141"/>
    </source>
</evidence>
<dbReference type="Proteomes" id="UP000019141">
    <property type="component" value="Unassembled WGS sequence"/>
</dbReference>
<dbReference type="EMBL" id="AZHW01000922">
    <property type="protein sequence ID" value="ETW95397.1"/>
    <property type="molecule type" value="Genomic_DNA"/>
</dbReference>
<sequence>MKFTRRHDLTPQTRIEIVKDVWINQGIYGKMTQLAQDYRISRTFLYQLSWAARYHLEVLFSDPQHLVESSHDLLEPWILMLRLEGQCSIPSISSIFKHFDYQPSSVGYLSQYLRDYGLSVPSTLSMDQKKVVFYLSDEIFAIRTPILVTIDAQSTAILKIERASDRSAKTWEAHFKALGAHRFHSPGTASDRGVGLKAGYQAACKEGFWVCDQFHEFQDLYNRCHQLERQAYRAIAGEHEAAKKFANAKSESNLQKRLEQYERAQRACEYAIEKYDKLDFLLCLLSETLHLCSNSGRLRTVED</sequence>
<protein>
    <submittedName>
        <fullName evidence="1">Uncharacterized protein</fullName>
    </submittedName>
</protein>
<keyword evidence="2" id="KW-1185">Reference proteome</keyword>
<proteinExistence type="predicted"/>
<evidence type="ECO:0000313" key="1">
    <source>
        <dbReference type="EMBL" id="ETW95397.1"/>
    </source>
</evidence>
<name>W4LBP1_ENTF1</name>